<dbReference type="RefSeq" id="WP_051697115.1">
    <property type="nucleotide sequence ID" value="NZ_AUNB01000019.1"/>
</dbReference>
<accession>A0A074JV02</accession>
<evidence type="ECO:0008006" key="3">
    <source>
        <dbReference type="Google" id="ProtNLM"/>
    </source>
</evidence>
<comment type="caution">
    <text evidence="1">The sequence shown here is derived from an EMBL/GenBank/DDBJ whole genome shotgun (WGS) entry which is preliminary data.</text>
</comment>
<evidence type="ECO:0000313" key="2">
    <source>
        <dbReference type="Proteomes" id="UP000027471"/>
    </source>
</evidence>
<dbReference type="STRING" id="1353528.DT23_13305"/>
<dbReference type="EMBL" id="AUNB01000019">
    <property type="protein sequence ID" value="KEO60309.1"/>
    <property type="molecule type" value="Genomic_DNA"/>
</dbReference>
<keyword evidence="2" id="KW-1185">Reference proteome</keyword>
<dbReference type="SUPFAM" id="SSF51120">
    <property type="entry name" value="beta-Roll"/>
    <property type="match status" value="1"/>
</dbReference>
<dbReference type="Gene3D" id="2.150.10.10">
    <property type="entry name" value="Serralysin-like metalloprotease, C-terminal"/>
    <property type="match status" value="1"/>
</dbReference>
<name>A0A074JV02_9RHOB</name>
<dbReference type="InterPro" id="IPR011049">
    <property type="entry name" value="Serralysin-like_metalloprot_C"/>
</dbReference>
<dbReference type="Proteomes" id="UP000027471">
    <property type="component" value="Unassembled WGS sequence"/>
</dbReference>
<evidence type="ECO:0000313" key="1">
    <source>
        <dbReference type="EMBL" id="KEO60309.1"/>
    </source>
</evidence>
<proteinExistence type="predicted"/>
<organism evidence="1 2">
    <name type="scientific">Thioclava indica</name>
    <dbReference type="NCBI Taxonomy" id="1353528"/>
    <lineage>
        <taxon>Bacteria</taxon>
        <taxon>Pseudomonadati</taxon>
        <taxon>Pseudomonadota</taxon>
        <taxon>Alphaproteobacteria</taxon>
        <taxon>Rhodobacterales</taxon>
        <taxon>Paracoccaceae</taxon>
        <taxon>Thioclava</taxon>
    </lineage>
</organism>
<gene>
    <name evidence="1" type="ORF">DT23_13305</name>
</gene>
<reference evidence="1 2" key="1">
    <citation type="journal article" date="2015" name="Antonie Van Leeuwenhoek">
        <title>Thioclava indica sp. nov., isolated from surface seawater of the Indian Ocean.</title>
        <authorList>
            <person name="Liu Y."/>
            <person name="Lai Q."/>
            <person name="Du J."/>
            <person name="Xu H."/>
            <person name="Jiang L."/>
            <person name="Shao Z."/>
        </authorList>
    </citation>
    <scope>NUCLEOTIDE SEQUENCE [LARGE SCALE GENOMIC DNA]</scope>
    <source>
        <strain evidence="1 2">DT23-4</strain>
    </source>
</reference>
<dbReference type="AlphaFoldDB" id="A0A074JV02"/>
<sequence>MGPFGSWTGDAQGVVDAGEGDDLIRLGDRADVATGDGADTVVMTYLAEFGETSDSAVITDFTPGEDVLQLWDDRYEASAIDPSSVIQTVSADGTALLLGDPDAPYAILQGVSAPLSYDATVGGFT</sequence>
<dbReference type="eggNOG" id="COG2931">
    <property type="taxonomic scope" value="Bacteria"/>
</dbReference>
<protein>
    <recommendedName>
        <fullName evidence="3">Peptidase M10 serralysin C-terminal domain-containing protein</fullName>
    </recommendedName>
</protein>